<evidence type="ECO:0000256" key="4">
    <source>
        <dbReference type="ARBA" id="ARBA00022747"/>
    </source>
</evidence>
<gene>
    <name evidence="9" type="ORF">JF259_07775</name>
</gene>
<comment type="catalytic activity">
    <reaction evidence="5 8">
        <text>a 2'-deoxycytidine in DNA + S-adenosyl-L-methionine = a 5-methyl-2'-deoxycytidine in DNA + S-adenosyl-L-homocysteine + H(+)</text>
        <dbReference type="Rhea" id="RHEA:13681"/>
        <dbReference type="Rhea" id="RHEA-COMP:11369"/>
        <dbReference type="Rhea" id="RHEA-COMP:11370"/>
        <dbReference type="ChEBI" id="CHEBI:15378"/>
        <dbReference type="ChEBI" id="CHEBI:57856"/>
        <dbReference type="ChEBI" id="CHEBI:59789"/>
        <dbReference type="ChEBI" id="CHEBI:85452"/>
        <dbReference type="ChEBI" id="CHEBI:85454"/>
        <dbReference type="EC" id="2.1.1.37"/>
    </reaction>
</comment>
<evidence type="ECO:0000256" key="8">
    <source>
        <dbReference type="RuleBase" id="RU000417"/>
    </source>
</evidence>
<dbReference type="PANTHER" id="PTHR10629:SF52">
    <property type="entry name" value="DNA (CYTOSINE-5)-METHYLTRANSFERASE 1"/>
    <property type="match status" value="1"/>
</dbReference>
<comment type="similarity">
    <text evidence="6 7">Belongs to the class I-like SAM-binding methyltransferase superfamily. C5-methyltransferase family.</text>
</comment>
<name>A0A8J7JBD5_9FLAO</name>
<dbReference type="NCBIfam" id="TIGR00675">
    <property type="entry name" value="dcm"/>
    <property type="match status" value="1"/>
</dbReference>
<evidence type="ECO:0000256" key="3">
    <source>
        <dbReference type="ARBA" id="ARBA00022691"/>
    </source>
</evidence>
<dbReference type="SUPFAM" id="SSF53335">
    <property type="entry name" value="S-adenosyl-L-methionine-dependent methyltransferases"/>
    <property type="match status" value="1"/>
</dbReference>
<keyword evidence="3 6" id="KW-0949">S-adenosyl-L-methionine</keyword>
<dbReference type="InterPro" id="IPR029063">
    <property type="entry name" value="SAM-dependent_MTases_sf"/>
</dbReference>
<dbReference type="InterPro" id="IPR018117">
    <property type="entry name" value="C5_DNA_meth_AS"/>
</dbReference>
<comment type="caution">
    <text evidence="9">The sequence shown here is derived from an EMBL/GenBank/DDBJ whole genome shotgun (WGS) entry which is preliminary data.</text>
</comment>
<dbReference type="PROSITE" id="PS00094">
    <property type="entry name" value="C5_MTASE_1"/>
    <property type="match status" value="1"/>
</dbReference>
<dbReference type="InterPro" id="IPR031303">
    <property type="entry name" value="C5_meth_CS"/>
</dbReference>
<dbReference type="InterPro" id="IPR001525">
    <property type="entry name" value="C5_MeTfrase"/>
</dbReference>
<keyword evidence="1 6" id="KW-0489">Methyltransferase</keyword>
<dbReference type="InterPro" id="IPR050390">
    <property type="entry name" value="C5-Methyltransferase"/>
</dbReference>
<organism evidence="9 10">
    <name type="scientific">Snuella sedimenti</name>
    <dbReference type="NCBI Taxonomy" id="2798802"/>
    <lineage>
        <taxon>Bacteria</taxon>
        <taxon>Pseudomonadati</taxon>
        <taxon>Bacteroidota</taxon>
        <taxon>Flavobacteriia</taxon>
        <taxon>Flavobacteriales</taxon>
        <taxon>Flavobacteriaceae</taxon>
        <taxon>Snuella</taxon>
    </lineage>
</organism>
<keyword evidence="2 6" id="KW-0808">Transferase</keyword>
<evidence type="ECO:0000256" key="7">
    <source>
        <dbReference type="RuleBase" id="RU000416"/>
    </source>
</evidence>
<evidence type="ECO:0000313" key="9">
    <source>
        <dbReference type="EMBL" id="MBJ6367984.1"/>
    </source>
</evidence>
<sequence>MKIVSFFAGAGGLDLGFQKAGFDVIWANEYDKEIWETYEKNHPSTTLDRRSIVDVPADEVPECDGIIGGPPCQSWSEAGSLRGINDKRGQLFFDFIRILEAKQPKFFLAENVSGMLLDRHSEALKNIKELFKNAGIGYELSFKLLNASDFDVPQDRKRVFFVGIRKDLGFKFQFPKPLKEKITLKQTISDLKDSVIPAKEGNKTNKKKCEISNHEYMIGGFSSMFMSRNRVRNWDEQSFTIQAGGRHAPLHPQAPKMKFIEQNVREFVKGKEHLYRRLSVRECARIQTFPDNFEFHYDNISAGYKMIGNAVPVNLAKHMALSIKSQIENVKKPTIKTKKELLELENTL</sequence>
<evidence type="ECO:0000313" key="10">
    <source>
        <dbReference type="Proteomes" id="UP000610931"/>
    </source>
</evidence>
<dbReference type="Gene3D" id="3.40.50.150">
    <property type="entry name" value="Vaccinia Virus protein VP39"/>
    <property type="match status" value="1"/>
</dbReference>
<evidence type="ECO:0000256" key="1">
    <source>
        <dbReference type="ARBA" id="ARBA00022603"/>
    </source>
</evidence>
<dbReference type="GO" id="GO:0044027">
    <property type="term" value="P:negative regulation of gene expression via chromosomal CpG island methylation"/>
    <property type="evidence" value="ECO:0007669"/>
    <property type="project" value="TreeGrafter"/>
</dbReference>
<keyword evidence="10" id="KW-1185">Reference proteome</keyword>
<dbReference type="GO" id="GO:0009307">
    <property type="term" value="P:DNA restriction-modification system"/>
    <property type="evidence" value="ECO:0007669"/>
    <property type="project" value="UniProtKB-KW"/>
</dbReference>
<reference evidence="9" key="1">
    <citation type="submission" date="2020-12" db="EMBL/GenBank/DDBJ databases">
        <title>Snuella sp. nov., isolated from sediment in Incheon.</title>
        <authorList>
            <person name="Kim W."/>
        </authorList>
    </citation>
    <scope>NUCLEOTIDE SEQUENCE</scope>
    <source>
        <strain evidence="9">CAU 1569</strain>
    </source>
</reference>
<dbReference type="Proteomes" id="UP000610931">
    <property type="component" value="Unassembled WGS sequence"/>
</dbReference>
<dbReference type="GO" id="GO:0003677">
    <property type="term" value="F:DNA binding"/>
    <property type="evidence" value="ECO:0007669"/>
    <property type="project" value="TreeGrafter"/>
</dbReference>
<feature type="active site" evidence="6">
    <location>
        <position position="72"/>
    </location>
</feature>
<dbReference type="PRINTS" id="PR00105">
    <property type="entry name" value="C5METTRFRASE"/>
</dbReference>
<dbReference type="EC" id="2.1.1.37" evidence="8"/>
<accession>A0A8J7JBD5</accession>
<evidence type="ECO:0000256" key="2">
    <source>
        <dbReference type="ARBA" id="ARBA00022679"/>
    </source>
</evidence>
<protein>
    <recommendedName>
        <fullName evidence="8">Cytosine-specific methyltransferase</fullName>
        <ecNumber evidence="8">2.1.1.37</ecNumber>
    </recommendedName>
</protein>
<dbReference type="RefSeq" id="WP_199114740.1">
    <property type="nucleotide sequence ID" value="NZ_JAELVQ010000007.1"/>
</dbReference>
<dbReference type="AlphaFoldDB" id="A0A8J7JBD5"/>
<dbReference type="GO" id="GO:0003886">
    <property type="term" value="F:DNA (cytosine-5-)-methyltransferase activity"/>
    <property type="evidence" value="ECO:0007669"/>
    <property type="project" value="UniProtKB-EC"/>
</dbReference>
<dbReference type="PROSITE" id="PS00095">
    <property type="entry name" value="C5_MTASE_2"/>
    <property type="match status" value="1"/>
</dbReference>
<dbReference type="PANTHER" id="PTHR10629">
    <property type="entry name" value="CYTOSINE-SPECIFIC METHYLTRANSFERASE"/>
    <property type="match status" value="1"/>
</dbReference>
<keyword evidence="4" id="KW-0680">Restriction system</keyword>
<evidence type="ECO:0000256" key="6">
    <source>
        <dbReference type="PROSITE-ProRule" id="PRU01016"/>
    </source>
</evidence>
<dbReference type="Pfam" id="PF00145">
    <property type="entry name" value="DNA_methylase"/>
    <property type="match status" value="1"/>
</dbReference>
<dbReference type="PROSITE" id="PS51679">
    <property type="entry name" value="SAM_MT_C5"/>
    <property type="match status" value="1"/>
</dbReference>
<dbReference type="GO" id="GO:0032259">
    <property type="term" value="P:methylation"/>
    <property type="evidence" value="ECO:0007669"/>
    <property type="project" value="UniProtKB-KW"/>
</dbReference>
<proteinExistence type="inferred from homology"/>
<dbReference type="CDD" id="cd00315">
    <property type="entry name" value="Cyt_C5_DNA_methylase"/>
    <property type="match status" value="1"/>
</dbReference>
<dbReference type="Gene3D" id="3.90.120.10">
    <property type="entry name" value="DNA Methylase, subunit A, domain 2"/>
    <property type="match status" value="1"/>
</dbReference>
<evidence type="ECO:0000256" key="5">
    <source>
        <dbReference type="ARBA" id="ARBA00047422"/>
    </source>
</evidence>
<dbReference type="EMBL" id="JAELVQ010000007">
    <property type="protein sequence ID" value="MBJ6367984.1"/>
    <property type="molecule type" value="Genomic_DNA"/>
</dbReference>